<dbReference type="EMBL" id="VMNI01000012">
    <property type="protein sequence ID" value="TVO75617.1"/>
    <property type="molecule type" value="Genomic_DNA"/>
</dbReference>
<sequence length="148" mass="16769">MSESLKTRALRLLSQREHSRAELTRKLAPHGTPEEIAALLERLEEVDLQSDARFAESYVRSRQARYGSRRIALDLKQRGVSDDLIAAALDEGSEGDDQVRARDVWAKKFGTPPVDAREWARQARFLQGRGFGADVIHRILKDRDDESA</sequence>
<dbReference type="Pfam" id="PF21981">
    <property type="entry name" value="RecX_HTH3"/>
    <property type="match status" value="1"/>
</dbReference>
<evidence type="ECO:0000313" key="12">
    <source>
        <dbReference type="Proteomes" id="UP000319502"/>
    </source>
</evidence>
<evidence type="ECO:0000256" key="3">
    <source>
        <dbReference type="ARBA" id="ARBA00018111"/>
    </source>
</evidence>
<gene>
    <name evidence="5 10" type="primary">recX</name>
    <name evidence="10" type="ORF">FHP89_12775</name>
    <name evidence="9" type="ORF">FHP91_13030</name>
</gene>
<dbReference type="Gene3D" id="1.10.10.10">
    <property type="entry name" value="Winged helix-like DNA-binding domain superfamily/Winged helix DNA-binding domain"/>
    <property type="match status" value="3"/>
</dbReference>
<dbReference type="Pfam" id="PF02631">
    <property type="entry name" value="RecX_HTH2"/>
    <property type="match status" value="1"/>
</dbReference>
<comment type="caution">
    <text evidence="10">The sequence shown here is derived from an EMBL/GenBank/DDBJ whole genome shotgun (WGS) entry which is preliminary data.</text>
</comment>
<dbReference type="InterPro" id="IPR053925">
    <property type="entry name" value="RecX_HTH_3rd"/>
</dbReference>
<name>A0A557SDW7_9RHOO</name>
<evidence type="ECO:0000313" key="10">
    <source>
        <dbReference type="EMBL" id="TVO75617.1"/>
    </source>
</evidence>
<feature type="domain" description="RecX second three-helical" evidence="6">
    <location>
        <begin position="50"/>
        <end position="89"/>
    </location>
</feature>
<evidence type="ECO:0000256" key="4">
    <source>
        <dbReference type="ARBA" id="ARBA00022490"/>
    </source>
</evidence>
<dbReference type="EMBL" id="VMNK01000012">
    <property type="protein sequence ID" value="TVO54783.1"/>
    <property type="molecule type" value="Genomic_DNA"/>
</dbReference>
<dbReference type="InterPro" id="IPR053926">
    <property type="entry name" value="RecX_HTH_1st"/>
</dbReference>
<dbReference type="Pfam" id="PF21982">
    <property type="entry name" value="RecX_HTH1"/>
    <property type="match status" value="1"/>
</dbReference>
<dbReference type="Proteomes" id="UP000318349">
    <property type="component" value="Unassembled WGS sequence"/>
</dbReference>
<dbReference type="InterPro" id="IPR053924">
    <property type="entry name" value="RecX_HTH_2nd"/>
</dbReference>
<dbReference type="GO" id="GO:0006282">
    <property type="term" value="P:regulation of DNA repair"/>
    <property type="evidence" value="ECO:0007669"/>
    <property type="project" value="UniProtKB-UniRule"/>
</dbReference>
<accession>A0A557SDW7</accession>
<dbReference type="RefSeq" id="WP_144177372.1">
    <property type="nucleotide sequence ID" value="NZ_VMNK01000012.1"/>
</dbReference>
<organism evidence="10 11">
    <name type="scientific">Denitromonas halophila</name>
    <dbReference type="NCBI Taxonomy" id="1629404"/>
    <lineage>
        <taxon>Bacteria</taxon>
        <taxon>Pseudomonadati</taxon>
        <taxon>Pseudomonadota</taxon>
        <taxon>Betaproteobacteria</taxon>
        <taxon>Rhodocyclales</taxon>
        <taxon>Zoogloeaceae</taxon>
        <taxon>Denitromonas</taxon>
    </lineage>
</organism>
<dbReference type="PANTHER" id="PTHR33602:SF1">
    <property type="entry name" value="REGULATORY PROTEIN RECX FAMILY PROTEIN"/>
    <property type="match status" value="1"/>
</dbReference>
<evidence type="ECO:0000313" key="9">
    <source>
        <dbReference type="EMBL" id="TVO54783.1"/>
    </source>
</evidence>
<dbReference type="InterPro" id="IPR036388">
    <property type="entry name" value="WH-like_DNA-bd_sf"/>
</dbReference>
<protein>
    <recommendedName>
        <fullName evidence="3 5">Regulatory protein RecX</fullName>
    </recommendedName>
</protein>
<dbReference type="PANTHER" id="PTHR33602">
    <property type="entry name" value="REGULATORY PROTEIN RECX FAMILY PROTEIN"/>
    <property type="match status" value="1"/>
</dbReference>
<dbReference type="AlphaFoldDB" id="A0A557SDW7"/>
<evidence type="ECO:0000259" key="7">
    <source>
        <dbReference type="Pfam" id="PF21981"/>
    </source>
</evidence>
<keyword evidence="12" id="KW-1185">Reference proteome</keyword>
<reference evidence="11 12" key="1">
    <citation type="submission" date="2019-07" db="EMBL/GenBank/DDBJ databases">
        <title>The pathways for chlorine oxyanion respiration interact through the shared metabolite chlorate.</title>
        <authorList>
            <person name="Barnum T.P."/>
            <person name="Cheng Y."/>
            <person name="Hill K.A."/>
            <person name="Lucas L.N."/>
            <person name="Carlson H.K."/>
            <person name="Coates J.D."/>
        </authorList>
    </citation>
    <scope>NUCLEOTIDE SEQUENCE [LARGE SCALE GENOMIC DNA]</scope>
    <source>
        <strain evidence="10 11">SFB-1</strain>
        <strain evidence="9 12">SFB-3</strain>
    </source>
</reference>
<feature type="domain" description="RecX third three-helical" evidence="7">
    <location>
        <begin position="97"/>
        <end position="140"/>
    </location>
</feature>
<evidence type="ECO:0000259" key="6">
    <source>
        <dbReference type="Pfam" id="PF02631"/>
    </source>
</evidence>
<dbReference type="GO" id="GO:0005737">
    <property type="term" value="C:cytoplasm"/>
    <property type="evidence" value="ECO:0007669"/>
    <property type="project" value="UniProtKB-SubCell"/>
</dbReference>
<dbReference type="NCBIfam" id="NF001055">
    <property type="entry name" value="PRK00117.2-5"/>
    <property type="match status" value="1"/>
</dbReference>
<comment type="subcellular location">
    <subcellularLocation>
        <location evidence="1 5">Cytoplasm</location>
    </subcellularLocation>
</comment>
<keyword evidence="4 5" id="KW-0963">Cytoplasm</keyword>
<dbReference type="Proteomes" id="UP000319502">
    <property type="component" value="Unassembled WGS sequence"/>
</dbReference>
<evidence type="ECO:0000313" key="11">
    <source>
        <dbReference type="Proteomes" id="UP000318349"/>
    </source>
</evidence>
<evidence type="ECO:0000259" key="8">
    <source>
        <dbReference type="Pfam" id="PF21982"/>
    </source>
</evidence>
<proteinExistence type="inferred from homology"/>
<feature type="domain" description="RecX first three-helical" evidence="8">
    <location>
        <begin position="6"/>
        <end position="43"/>
    </location>
</feature>
<comment type="function">
    <text evidence="5">Modulates RecA activity.</text>
</comment>
<dbReference type="InterPro" id="IPR003783">
    <property type="entry name" value="Regulatory_RecX"/>
</dbReference>
<dbReference type="OrthoDB" id="5295441at2"/>
<dbReference type="HAMAP" id="MF_01114">
    <property type="entry name" value="RecX"/>
    <property type="match status" value="1"/>
</dbReference>
<evidence type="ECO:0000256" key="5">
    <source>
        <dbReference type="HAMAP-Rule" id="MF_01114"/>
    </source>
</evidence>
<comment type="similarity">
    <text evidence="2 5">Belongs to the RecX family.</text>
</comment>
<evidence type="ECO:0000256" key="2">
    <source>
        <dbReference type="ARBA" id="ARBA00009695"/>
    </source>
</evidence>
<evidence type="ECO:0000256" key="1">
    <source>
        <dbReference type="ARBA" id="ARBA00004496"/>
    </source>
</evidence>